<dbReference type="EMBL" id="CAIX01000020">
    <property type="protein sequence ID" value="CCI41516.1"/>
    <property type="molecule type" value="Genomic_DNA"/>
</dbReference>
<dbReference type="InParanoid" id="A0A024G4C6"/>
<protein>
    <submittedName>
        <fullName evidence="1">Uncharacterized protein</fullName>
    </submittedName>
</protein>
<comment type="caution">
    <text evidence="1">The sequence shown here is derived from an EMBL/GenBank/DDBJ whole genome shotgun (WGS) entry which is preliminary data.</text>
</comment>
<dbReference type="AlphaFoldDB" id="A0A024G4C6"/>
<accession>A0A024G4C6</accession>
<evidence type="ECO:0000313" key="2">
    <source>
        <dbReference type="Proteomes" id="UP000053237"/>
    </source>
</evidence>
<evidence type="ECO:0000313" key="1">
    <source>
        <dbReference type="EMBL" id="CCI41516.1"/>
    </source>
</evidence>
<reference evidence="1 2" key="1">
    <citation type="submission" date="2012-05" db="EMBL/GenBank/DDBJ databases">
        <title>Recombination and specialization in a pathogen metapopulation.</title>
        <authorList>
            <person name="Gardiner A."/>
            <person name="Kemen E."/>
            <person name="Schultz-Larsen T."/>
            <person name="MacLean D."/>
            <person name="Van Oosterhout C."/>
            <person name="Jones J.D.G."/>
        </authorList>
    </citation>
    <scope>NUCLEOTIDE SEQUENCE [LARGE SCALE GENOMIC DNA]</scope>
    <source>
        <strain evidence="1 2">Ac Nc2</strain>
    </source>
</reference>
<dbReference type="Proteomes" id="UP000053237">
    <property type="component" value="Unassembled WGS sequence"/>
</dbReference>
<keyword evidence="2" id="KW-1185">Reference proteome</keyword>
<gene>
    <name evidence="1" type="ORF">BN9_023000</name>
</gene>
<name>A0A024G4C6_9STRA</name>
<organism evidence="1 2">
    <name type="scientific">Albugo candida</name>
    <dbReference type="NCBI Taxonomy" id="65357"/>
    <lineage>
        <taxon>Eukaryota</taxon>
        <taxon>Sar</taxon>
        <taxon>Stramenopiles</taxon>
        <taxon>Oomycota</taxon>
        <taxon>Peronosporomycetes</taxon>
        <taxon>Albuginales</taxon>
        <taxon>Albuginaceae</taxon>
        <taxon>Albugo</taxon>
    </lineage>
</organism>
<sequence>MDEKRRNCTTSCNALDKARQKYFVKAYIQQSSCILRKCRILLPQKGDARIVSMLLLSCTCSFRSNACSLINPTSFQHRGIKRRRDFFRTTICLSQHVSDESTKLPC</sequence>
<proteinExistence type="predicted"/>